<feature type="domain" description="FF" evidence="4">
    <location>
        <begin position="372"/>
        <end position="430"/>
    </location>
</feature>
<evidence type="ECO:0000259" key="4">
    <source>
        <dbReference type="PROSITE" id="PS51676"/>
    </source>
</evidence>
<dbReference type="InterPro" id="IPR002713">
    <property type="entry name" value="FF_domain"/>
</dbReference>
<feature type="domain" description="WW" evidence="3">
    <location>
        <begin position="21"/>
        <end position="54"/>
    </location>
</feature>
<dbReference type="SMART" id="SM00456">
    <property type="entry name" value="WW"/>
    <property type="match status" value="2"/>
</dbReference>
<feature type="domain" description="FF" evidence="4">
    <location>
        <begin position="310"/>
        <end position="366"/>
    </location>
</feature>
<dbReference type="Pfam" id="PF00397">
    <property type="entry name" value="WW"/>
    <property type="match status" value="1"/>
</dbReference>
<dbReference type="OrthoDB" id="410044at2759"/>
<dbReference type="GO" id="GO:0070063">
    <property type="term" value="F:RNA polymerase binding"/>
    <property type="evidence" value="ECO:0007669"/>
    <property type="project" value="InterPro"/>
</dbReference>
<evidence type="ECO:0000313" key="6">
    <source>
        <dbReference type="Proteomes" id="UP000076722"/>
    </source>
</evidence>
<evidence type="ECO:0000256" key="2">
    <source>
        <dbReference type="SAM" id="MobiDB-lite"/>
    </source>
</evidence>
<dbReference type="PANTHER" id="PTHR15377">
    <property type="entry name" value="TRANSCRIPTION ELONGATION REGULATOR 1"/>
    <property type="match status" value="1"/>
</dbReference>
<dbReference type="Pfam" id="PF01846">
    <property type="entry name" value="FF"/>
    <property type="match status" value="3"/>
</dbReference>
<evidence type="ECO:0000256" key="1">
    <source>
        <dbReference type="ARBA" id="ARBA00022737"/>
    </source>
</evidence>
<dbReference type="STRING" id="1314777.A0A164NIM9"/>
<dbReference type="Proteomes" id="UP000076722">
    <property type="component" value="Unassembled WGS sequence"/>
</dbReference>
<feature type="region of interest" description="Disordered" evidence="2">
    <location>
        <begin position="57"/>
        <end position="82"/>
    </location>
</feature>
<dbReference type="GO" id="GO:0005634">
    <property type="term" value="C:nucleus"/>
    <property type="evidence" value="ECO:0007669"/>
    <property type="project" value="TreeGrafter"/>
</dbReference>
<dbReference type="SUPFAM" id="SSF81698">
    <property type="entry name" value="FF domain"/>
    <property type="match status" value="4"/>
</dbReference>
<feature type="region of interest" description="Disordered" evidence="2">
    <location>
        <begin position="150"/>
        <end position="221"/>
    </location>
</feature>
<feature type="domain" description="WW" evidence="3">
    <location>
        <begin position="84"/>
        <end position="111"/>
    </location>
</feature>
<feature type="domain" description="FF" evidence="4">
    <location>
        <begin position="489"/>
        <end position="544"/>
    </location>
</feature>
<feature type="compositionally biased region" description="Basic and acidic residues" evidence="2">
    <location>
        <begin position="439"/>
        <end position="456"/>
    </location>
</feature>
<dbReference type="InterPro" id="IPR001202">
    <property type="entry name" value="WW_dom"/>
</dbReference>
<dbReference type="InterPro" id="IPR036517">
    <property type="entry name" value="FF_domain_sf"/>
</dbReference>
<keyword evidence="1" id="KW-0677">Repeat</keyword>
<reference evidence="5 6" key="1">
    <citation type="journal article" date="2016" name="Mol. Biol. Evol.">
        <title>Comparative Genomics of Early-Diverging Mushroom-Forming Fungi Provides Insights into the Origins of Lignocellulose Decay Capabilities.</title>
        <authorList>
            <person name="Nagy L.G."/>
            <person name="Riley R."/>
            <person name="Tritt A."/>
            <person name="Adam C."/>
            <person name="Daum C."/>
            <person name="Floudas D."/>
            <person name="Sun H."/>
            <person name="Yadav J.S."/>
            <person name="Pangilinan J."/>
            <person name="Larsson K.H."/>
            <person name="Matsuura K."/>
            <person name="Barry K."/>
            <person name="Labutti K."/>
            <person name="Kuo R."/>
            <person name="Ohm R.A."/>
            <person name="Bhattacharya S.S."/>
            <person name="Shirouzu T."/>
            <person name="Yoshinaga Y."/>
            <person name="Martin F.M."/>
            <person name="Grigoriev I.V."/>
            <person name="Hibbett D.S."/>
        </authorList>
    </citation>
    <scope>NUCLEOTIDE SEQUENCE [LARGE SCALE GENOMIC DNA]</scope>
    <source>
        <strain evidence="5 6">HHB9708</strain>
    </source>
</reference>
<gene>
    <name evidence="5" type="ORF">SISNIDRAFT_534853</name>
</gene>
<feature type="region of interest" description="Disordered" evidence="2">
    <location>
        <begin position="434"/>
        <end position="456"/>
    </location>
</feature>
<dbReference type="SMART" id="SM00441">
    <property type="entry name" value="FF"/>
    <property type="match status" value="4"/>
</dbReference>
<proteinExistence type="predicted"/>
<dbReference type="PANTHER" id="PTHR15377:SF3">
    <property type="entry name" value="WW DOMAIN-CONTAINING PROTEIN"/>
    <property type="match status" value="1"/>
</dbReference>
<sequence length="717" mass="82541">MNIPPGANIMTMAPIPGMVAPPLPPGWTEHRAPNGQLYYYHAATKQSTYERPLPNFANLQTQNAPTQKKKEKPLKKTPIPGTDWLRVQTTEGNTFYTNTVQKQSVWTVPEDIKDAVDALERQERANAIEREQSSDPAEREIERVKAEVEADVKRKAEEELDKPSKKAKLEDRVEQRSAPDTEEEDEDSHTELEGTQQTVAPLSPAAESKEQDSSPSKASFTIPDRVDLSLDEAKAKRLFLDPHSNTILYKALLREKDINPLHPWDTSLPLFIADPRYALVPSVSARRDVFDEYCRERSRELRAAKVAQAKEEEPKAAFERLLREEVKSTRLTWSEWRKTWKKDRRFQNWGRDDREREKRFREYIRELGEIKRANAQKAEANFFALLKENTSVRPDSEWREIKRSIADDPRYEAVGSSTLREELFSTYLKTLSNSTAPTQRDDEVMDPKVSAREKKERRERAVKERESQVLAEKQLLDNQIDRSRTGLNREENEREFLSLLVDAVREPLATWESELSHLNADPRFTTSRLPMNHRLHLFHQHISRLREKHLKNLHAIFSSHAPSLSTPFTALPLSSIQASLPAIKLDFQRAARRKALEDEFESWQRERTLAARQEFNTMLAENSFLEFWGRANKMGGEGIDGGVPADEEGGDEEEGEGGGGKADIKSLAKAIDVREVQRVLQNDKRYIMFDHIPDEREQWVREYMAQLSAPKLSVHVA</sequence>
<dbReference type="SUPFAM" id="SSF51045">
    <property type="entry name" value="WW domain"/>
    <property type="match status" value="2"/>
</dbReference>
<dbReference type="AlphaFoldDB" id="A0A164NIM9"/>
<evidence type="ECO:0000313" key="5">
    <source>
        <dbReference type="EMBL" id="KZS87742.1"/>
    </source>
</evidence>
<feature type="region of interest" description="Disordered" evidence="2">
    <location>
        <begin position="638"/>
        <end position="662"/>
    </location>
</feature>
<dbReference type="Gene3D" id="1.10.10.440">
    <property type="entry name" value="FF domain"/>
    <property type="match status" value="5"/>
</dbReference>
<name>A0A164NIM9_9AGAM</name>
<feature type="compositionally biased region" description="Acidic residues" evidence="2">
    <location>
        <begin position="645"/>
        <end position="656"/>
    </location>
</feature>
<dbReference type="CDD" id="cd00201">
    <property type="entry name" value="WW"/>
    <property type="match status" value="1"/>
</dbReference>
<dbReference type="Gene3D" id="2.20.70.10">
    <property type="match status" value="2"/>
</dbReference>
<feature type="region of interest" description="Disordered" evidence="2">
    <location>
        <begin position="126"/>
        <end position="145"/>
    </location>
</feature>
<accession>A0A164NIM9</accession>
<evidence type="ECO:0000259" key="3">
    <source>
        <dbReference type="PROSITE" id="PS50020"/>
    </source>
</evidence>
<dbReference type="EMBL" id="KV419444">
    <property type="protein sequence ID" value="KZS87742.1"/>
    <property type="molecule type" value="Genomic_DNA"/>
</dbReference>
<dbReference type="GO" id="GO:0003712">
    <property type="term" value="F:transcription coregulator activity"/>
    <property type="evidence" value="ECO:0007669"/>
    <property type="project" value="TreeGrafter"/>
</dbReference>
<keyword evidence="6" id="KW-1185">Reference proteome</keyword>
<organism evidence="5 6">
    <name type="scientific">Sistotremastrum niveocremeum HHB9708</name>
    <dbReference type="NCBI Taxonomy" id="1314777"/>
    <lineage>
        <taxon>Eukaryota</taxon>
        <taxon>Fungi</taxon>
        <taxon>Dikarya</taxon>
        <taxon>Basidiomycota</taxon>
        <taxon>Agaricomycotina</taxon>
        <taxon>Agaricomycetes</taxon>
        <taxon>Sistotremastrales</taxon>
        <taxon>Sistotremastraceae</taxon>
        <taxon>Sertulicium</taxon>
        <taxon>Sertulicium niveocremeum</taxon>
    </lineage>
</organism>
<dbReference type="PROSITE" id="PS51676">
    <property type="entry name" value="FF"/>
    <property type="match status" value="3"/>
</dbReference>
<protein>
    <recommendedName>
        <fullName evidence="7">WW domain-containing protein</fullName>
    </recommendedName>
</protein>
<dbReference type="PROSITE" id="PS01159">
    <property type="entry name" value="WW_DOMAIN_1"/>
    <property type="match status" value="1"/>
</dbReference>
<dbReference type="InterPro" id="IPR045148">
    <property type="entry name" value="TCRG1-like"/>
</dbReference>
<dbReference type="PROSITE" id="PS50020">
    <property type="entry name" value="WW_DOMAIN_2"/>
    <property type="match status" value="2"/>
</dbReference>
<feature type="compositionally biased region" description="Basic and acidic residues" evidence="2">
    <location>
        <begin position="150"/>
        <end position="179"/>
    </location>
</feature>
<evidence type="ECO:0008006" key="7">
    <source>
        <dbReference type="Google" id="ProtNLM"/>
    </source>
</evidence>
<dbReference type="InterPro" id="IPR036020">
    <property type="entry name" value="WW_dom_sf"/>
</dbReference>